<dbReference type="STRING" id="391625.PPSIR1_31138"/>
<evidence type="ECO:0000256" key="10">
    <source>
        <dbReference type="RuleBase" id="RU361207"/>
    </source>
</evidence>
<dbReference type="PANTHER" id="PTHR32438:SF5">
    <property type="entry name" value="4-ALPHA-GLUCANOTRANSFERASE DPE1, CHLOROPLASTIC_AMYLOPLASTIC"/>
    <property type="match status" value="1"/>
</dbReference>
<dbReference type="GO" id="GO:0005975">
    <property type="term" value="P:carbohydrate metabolic process"/>
    <property type="evidence" value="ECO:0007669"/>
    <property type="project" value="InterPro"/>
</dbReference>
<dbReference type="Gene3D" id="3.20.20.80">
    <property type="entry name" value="Glycosidases"/>
    <property type="match status" value="1"/>
</dbReference>
<proteinExistence type="inferred from homology"/>
<evidence type="ECO:0000256" key="3">
    <source>
        <dbReference type="ARBA" id="ARBA00012560"/>
    </source>
</evidence>
<evidence type="ECO:0000256" key="4">
    <source>
        <dbReference type="ARBA" id="ARBA00020295"/>
    </source>
</evidence>
<evidence type="ECO:0000256" key="5">
    <source>
        <dbReference type="ARBA" id="ARBA00022676"/>
    </source>
</evidence>
<dbReference type="InterPro" id="IPR003385">
    <property type="entry name" value="Glyco_hydro_77"/>
</dbReference>
<name>A6GHM9_9BACT</name>
<evidence type="ECO:0000256" key="2">
    <source>
        <dbReference type="ARBA" id="ARBA00005684"/>
    </source>
</evidence>
<dbReference type="EMBL" id="ABCS01000122">
    <property type="protein sequence ID" value="EDM74609.1"/>
    <property type="molecule type" value="Genomic_DNA"/>
</dbReference>
<dbReference type="eggNOG" id="COG1640">
    <property type="taxonomic scope" value="Bacteria"/>
</dbReference>
<accession>A6GHM9</accession>
<dbReference type="AlphaFoldDB" id="A6GHM9"/>
<protein>
    <recommendedName>
        <fullName evidence="4 10">4-alpha-glucanotransferase</fullName>
        <ecNumber evidence="3 10">2.4.1.25</ecNumber>
    </recommendedName>
    <alternativeName>
        <fullName evidence="8 10">Amylomaltase</fullName>
    </alternativeName>
    <alternativeName>
        <fullName evidence="9 10">Disproportionating enzyme</fullName>
    </alternativeName>
</protein>
<dbReference type="NCBIfam" id="NF011080">
    <property type="entry name" value="PRK14508.1-3"/>
    <property type="match status" value="1"/>
</dbReference>
<dbReference type="InterPro" id="IPR017853">
    <property type="entry name" value="GH"/>
</dbReference>
<keyword evidence="5 10" id="KW-0328">Glycosyltransferase</keyword>
<evidence type="ECO:0000256" key="8">
    <source>
        <dbReference type="ARBA" id="ARBA00031423"/>
    </source>
</evidence>
<evidence type="ECO:0000256" key="1">
    <source>
        <dbReference type="ARBA" id="ARBA00000439"/>
    </source>
</evidence>
<gene>
    <name evidence="11" type="ORF">PPSIR1_31138</name>
</gene>
<comment type="similarity">
    <text evidence="2 10">Belongs to the disproportionating enzyme family.</text>
</comment>
<dbReference type="SUPFAM" id="SSF51445">
    <property type="entry name" value="(Trans)glycosidases"/>
    <property type="match status" value="1"/>
</dbReference>
<evidence type="ECO:0000256" key="9">
    <source>
        <dbReference type="ARBA" id="ARBA00031501"/>
    </source>
</evidence>
<dbReference type="EC" id="2.4.1.25" evidence="3 10"/>
<dbReference type="Proteomes" id="UP000005801">
    <property type="component" value="Unassembled WGS sequence"/>
</dbReference>
<evidence type="ECO:0000313" key="11">
    <source>
        <dbReference type="EMBL" id="EDM74609.1"/>
    </source>
</evidence>
<keyword evidence="6 10" id="KW-0808">Transferase</keyword>
<evidence type="ECO:0000256" key="6">
    <source>
        <dbReference type="ARBA" id="ARBA00022679"/>
    </source>
</evidence>
<evidence type="ECO:0000256" key="7">
    <source>
        <dbReference type="ARBA" id="ARBA00023277"/>
    </source>
</evidence>
<organism evidence="11 12">
    <name type="scientific">Plesiocystis pacifica SIR-1</name>
    <dbReference type="NCBI Taxonomy" id="391625"/>
    <lineage>
        <taxon>Bacteria</taxon>
        <taxon>Pseudomonadati</taxon>
        <taxon>Myxococcota</taxon>
        <taxon>Polyangia</taxon>
        <taxon>Nannocystales</taxon>
        <taxon>Nannocystaceae</taxon>
        <taxon>Plesiocystis</taxon>
    </lineage>
</organism>
<keyword evidence="12" id="KW-1185">Reference proteome</keyword>
<reference evidence="11 12" key="1">
    <citation type="submission" date="2007-06" db="EMBL/GenBank/DDBJ databases">
        <authorList>
            <person name="Shimkets L."/>
            <person name="Ferriera S."/>
            <person name="Johnson J."/>
            <person name="Kravitz S."/>
            <person name="Beeson K."/>
            <person name="Sutton G."/>
            <person name="Rogers Y.-H."/>
            <person name="Friedman R."/>
            <person name="Frazier M."/>
            <person name="Venter J.C."/>
        </authorList>
    </citation>
    <scope>NUCLEOTIDE SEQUENCE [LARGE SCALE GENOMIC DNA]</scope>
    <source>
        <strain evidence="11 12">SIR-1</strain>
    </source>
</reference>
<sequence length="520" mass="57210">MSFPRESGVLLHPTSLPGPHGIGDLGPSARHFVDWLVSAGQRLWQVLPLNPIGPGNSPYASVSAFAGSPLLVALEPLVEAGDLEPIAAEELAQFHGRAVDFGRVIPWRMAKLRAAAARFFARPEDDPRRVAFAAYVAAEADWLDDYALFMALDEHLQAASGEDFLPWSRWPAELARREPEALAAARVEHAEAVAFWGFVQFCFDSQWAQLRAYANERGVALVGDLPIFVAWHGADCWSRPELYRLGHGEAGLEPAVVAGVPPDFFSETGQRWGNPLYDWEAMAADGYRWWIARMRRQLALADRVRIDHFRGFSAYWEIPADCPTAMEGEWVPGPGAALFQAFVDAFGDALPVIAEDLGVITEEVEALRDQFALPGMKILQFAFAGANEAGVEASAGHAFLPHTYGSNCVVYTGTHDNDTVRGWAESAPEAERDFARRYFGCSDAELPWAMTRAALGSVANTAIIPFQDVLGLDGSHRMNVPGQTECWTWRFDWDMVGAEPARFMRDLCAVYGRLVVDTGS</sequence>
<comment type="caution">
    <text evidence="11">The sequence shown here is derived from an EMBL/GenBank/DDBJ whole genome shotgun (WGS) entry which is preliminary data.</text>
</comment>
<dbReference type="OrthoDB" id="9761577at2"/>
<dbReference type="PANTHER" id="PTHR32438">
    <property type="entry name" value="4-ALPHA-GLUCANOTRANSFERASE DPE1, CHLOROPLASTIC/AMYLOPLASTIC"/>
    <property type="match status" value="1"/>
</dbReference>
<dbReference type="GO" id="GO:0004134">
    <property type="term" value="F:4-alpha-glucanotransferase activity"/>
    <property type="evidence" value="ECO:0007669"/>
    <property type="project" value="UniProtKB-EC"/>
</dbReference>
<comment type="catalytic activity">
    <reaction evidence="1 10">
        <text>Transfers a segment of a (1-&gt;4)-alpha-D-glucan to a new position in an acceptor, which may be glucose or a (1-&gt;4)-alpha-D-glucan.</text>
        <dbReference type="EC" id="2.4.1.25"/>
    </reaction>
</comment>
<dbReference type="NCBIfam" id="TIGR00217">
    <property type="entry name" value="malQ"/>
    <property type="match status" value="1"/>
</dbReference>
<evidence type="ECO:0000313" key="12">
    <source>
        <dbReference type="Proteomes" id="UP000005801"/>
    </source>
</evidence>
<dbReference type="Pfam" id="PF02446">
    <property type="entry name" value="Glyco_hydro_77"/>
    <property type="match status" value="1"/>
</dbReference>
<keyword evidence="7 10" id="KW-0119">Carbohydrate metabolism</keyword>
<dbReference type="RefSeq" id="WP_006976216.1">
    <property type="nucleotide sequence ID" value="NZ_ABCS01000122.1"/>
</dbReference>